<dbReference type="Proteomes" id="UP000028623">
    <property type="component" value="Unassembled WGS sequence"/>
</dbReference>
<protein>
    <recommendedName>
        <fullName evidence="3">Lipocalin-like domain-containing protein</fullName>
    </recommendedName>
</protein>
<dbReference type="EMBL" id="JPLY01000003">
    <property type="protein sequence ID" value="KFC21973.1"/>
    <property type="molecule type" value="Genomic_DNA"/>
</dbReference>
<dbReference type="OrthoDB" id="1274463at2"/>
<evidence type="ECO:0008006" key="3">
    <source>
        <dbReference type="Google" id="ProtNLM"/>
    </source>
</evidence>
<dbReference type="AlphaFoldDB" id="A0A085BHM8"/>
<dbReference type="PROSITE" id="PS51257">
    <property type="entry name" value="PROKAR_LIPOPROTEIN"/>
    <property type="match status" value="1"/>
</dbReference>
<comment type="caution">
    <text evidence="1">The sequence shown here is derived from an EMBL/GenBank/DDBJ whole genome shotgun (WGS) entry which is preliminary data.</text>
</comment>
<dbReference type="STRING" id="421072.SAMN04488097_2283"/>
<keyword evidence="2" id="KW-1185">Reference proteome</keyword>
<evidence type="ECO:0000313" key="2">
    <source>
        <dbReference type="Proteomes" id="UP000028623"/>
    </source>
</evidence>
<proteinExistence type="predicted"/>
<dbReference type="eggNOG" id="ENOG5033YUU">
    <property type="taxonomic scope" value="Bacteria"/>
</dbReference>
<accession>A0A085BHM8</accession>
<name>A0A085BHM8_9FLAO</name>
<dbReference type="RefSeq" id="WP_034975252.1">
    <property type="nucleotide sequence ID" value="NZ_FOFI01000003.1"/>
</dbReference>
<organism evidence="1 2">
    <name type="scientific">Epilithonimonas lactis</name>
    <dbReference type="NCBI Taxonomy" id="421072"/>
    <lineage>
        <taxon>Bacteria</taxon>
        <taxon>Pseudomonadati</taxon>
        <taxon>Bacteroidota</taxon>
        <taxon>Flavobacteriia</taxon>
        <taxon>Flavobacteriales</taxon>
        <taxon>Weeksellaceae</taxon>
        <taxon>Chryseobacterium group</taxon>
        <taxon>Epilithonimonas</taxon>
    </lineage>
</organism>
<sequence>MRIFTLLILLLIISSCESQEDKIITTFSDIKGKKWYCYSIDSSHQFYPYRVREFYSDGKMKDYINVSSTGKLELLPKDNMWNTERWFVTSDSTVSIESVLNTKTGYYQKFNRKILFMNKDSIILQGTKRGNFEGILIFTKYKK</sequence>
<evidence type="ECO:0000313" key="1">
    <source>
        <dbReference type="EMBL" id="KFC21973.1"/>
    </source>
</evidence>
<reference evidence="1 2" key="1">
    <citation type="submission" date="2014-07" db="EMBL/GenBank/DDBJ databases">
        <title>Epilithonimonas lactis LMG 22401 Genome.</title>
        <authorList>
            <person name="Pipes S.E."/>
            <person name="Stropko S.J."/>
        </authorList>
    </citation>
    <scope>NUCLEOTIDE SEQUENCE [LARGE SCALE GENOMIC DNA]</scope>
    <source>
        <strain evidence="1 2">LMG 24401</strain>
    </source>
</reference>
<gene>
    <name evidence="1" type="ORF">IO89_08350</name>
</gene>